<keyword evidence="1" id="KW-0413">Isomerase</keyword>
<evidence type="ECO:0000313" key="1">
    <source>
        <dbReference type="EMBL" id="MDR6433666.1"/>
    </source>
</evidence>
<dbReference type="Proteomes" id="UP001184614">
    <property type="component" value="Unassembled WGS sequence"/>
</dbReference>
<comment type="caution">
    <text evidence="1">The sequence shown here is derived from an EMBL/GenBank/DDBJ whole genome shotgun (WGS) entry which is preliminary data.</text>
</comment>
<reference evidence="1 2" key="1">
    <citation type="submission" date="2023-07" db="EMBL/GenBank/DDBJ databases">
        <title>Sorghum-associated microbial communities from plants grown in Nebraska, USA.</title>
        <authorList>
            <person name="Schachtman D."/>
        </authorList>
    </citation>
    <scope>NUCLEOTIDE SEQUENCE [LARGE SCALE GENOMIC DNA]</scope>
    <source>
        <strain evidence="1 2">DS1730</strain>
    </source>
</reference>
<dbReference type="EMBL" id="JAVDQT010000006">
    <property type="protein sequence ID" value="MDR6433666.1"/>
    <property type="molecule type" value="Genomic_DNA"/>
</dbReference>
<dbReference type="RefSeq" id="WP_310014647.1">
    <property type="nucleotide sequence ID" value="NZ_JAVDQT010000006.1"/>
</dbReference>
<evidence type="ECO:0000313" key="2">
    <source>
        <dbReference type="Proteomes" id="UP001184614"/>
    </source>
</evidence>
<dbReference type="InterPro" id="IPR014718">
    <property type="entry name" value="GH-type_carb-bd"/>
</dbReference>
<dbReference type="SUPFAM" id="SSF74650">
    <property type="entry name" value="Galactose mutarotase-like"/>
    <property type="match status" value="1"/>
</dbReference>
<dbReference type="InterPro" id="IPR011013">
    <property type="entry name" value="Gal_mutarotase_sf_dom"/>
</dbReference>
<dbReference type="EC" id="5.1.3.3" evidence="1"/>
<accession>A0ABU1MD18</accession>
<name>A0ABU1MD18_9HYPH</name>
<organism evidence="1 2">
    <name type="scientific">Brucella pseudogrignonensis</name>
    <dbReference type="NCBI Taxonomy" id="419475"/>
    <lineage>
        <taxon>Bacteria</taxon>
        <taxon>Pseudomonadati</taxon>
        <taxon>Pseudomonadota</taxon>
        <taxon>Alphaproteobacteria</taxon>
        <taxon>Hyphomicrobiales</taxon>
        <taxon>Brucellaceae</taxon>
        <taxon>Brucella/Ochrobactrum group</taxon>
        <taxon>Brucella</taxon>
    </lineage>
</organism>
<dbReference type="Gene3D" id="2.70.98.10">
    <property type="match status" value="1"/>
</dbReference>
<proteinExistence type="predicted"/>
<dbReference type="GO" id="GO:0004034">
    <property type="term" value="F:aldose 1-epimerase activity"/>
    <property type="evidence" value="ECO:0007669"/>
    <property type="project" value="UniProtKB-EC"/>
</dbReference>
<protein>
    <submittedName>
        <fullName evidence="1">Aldose 1-epimerase</fullName>
        <ecNumber evidence="1">5.1.3.3</ecNumber>
    </submittedName>
</protein>
<gene>
    <name evidence="1" type="ORF">J2782_003412</name>
</gene>
<dbReference type="InterPro" id="IPR008183">
    <property type="entry name" value="Aldose_1/G6P_1-epimerase"/>
</dbReference>
<sequence>MVIELAAYDYRLKVDPKHGATILSVEWQHPDGDQVPLLLSLDQPEAGLKAGCFVMAPFANRIDGGKFVLNDRPIQLPVNAPDEAMAIHGFSRDRQWQCASVRDDRVLMTDIVAGSQHPYSYHLGQQISILPEGIRVSLSIRNESLLRLPFGLGLHPWFEKTPGATLEFSSGGAPRSDTRGLPEGCAVLMAGFEPGCPTRLSVLPLINSCFSGWNSCEALIKWPERSTALMLRAEGALKHLHVFNPQDRAVFCAEPVSHLPDAVNRPALGKDAAMTILSPGESLSGSAFFSAFALQNSTVEPFSGRT</sequence>
<dbReference type="Pfam" id="PF01263">
    <property type="entry name" value="Aldose_epim"/>
    <property type="match status" value="1"/>
</dbReference>
<keyword evidence="2" id="KW-1185">Reference proteome</keyword>